<keyword evidence="2" id="KW-1185">Reference proteome</keyword>
<evidence type="ECO:0000313" key="1">
    <source>
        <dbReference type="EMBL" id="GLS69929.1"/>
    </source>
</evidence>
<dbReference type="RefSeq" id="WP_238197241.1">
    <property type="nucleotide sequence ID" value="NZ_BPQZ01000017.1"/>
</dbReference>
<dbReference type="AlphaFoldDB" id="A0AA37TAM6"/>
<organism evidence="1 2">
    <name type="scientific">Methylobacterium tardum</name>
    <dbReference type="NCBI Taxonomy" id="374432"/>
    <lineage>
        <taxon>Bacteria</taxon>
        <taxon>Pseudomonadati</taxon>
        <taxon>Pseudomonadota</taxon>
        <taxon>Alphaproteobacteria</taxon>
        <taxon>Hyphomicrobiales</taxon>
        <taxon>Methylobacteriaceae</taxon>
        <taxon>Methylobacterium</taxon>
    </lineage>
</organism>
<gene>
    <name evidence="1" type="ORF">GCM10007890_19420</name>
</gene>
<sequence length="148" mass="16208">MVVKAWTLDRIRELPESAQRTLYERAKTRADGDYIIALMDDAGLKPKPKLMSYTDPVYRQMVQIGKSSSGKAAMEAAAAKGEPALCGFDRLLQSRLGEDYSESRCPGTIMSAGSIVAEIMPKLGYVRARKSACVEGCMAREGIVWLKG</sequence>
<reference evidence="2" key="1">
    <citation type="journal article" date="2019" name="Int. J. Syst. Evol. Microbiol.">
        <title>The Global Catalogue of Microorganisms (GCM) 10K type strain sequencing project: providing services to taxonomists for standard genome sequencing and annotation.</title>
        <authorList>
            <consortium name="The Broad Institute Genomics Platform"/>
            <consortium name="The Broad Institute Genome Sequencing Center for Infectious Disease"/>
            <person name="Wu L."/>
            <person name="Ma J."/>
        </authorList>
    </citation>
    <scope>NUCLEOTIDE SEQUENCE [LARGE SCALE GENOMIC DNA]</scope>
    <source>
        <strain evidence="2">NBRC 103632</strain>
    </source>
</reference>
<proteinExistence type="predicted"/>
<comment type="caution">
    <text evidence="1">The sequence shown here is derived from an EMBL/GenBank/DDBJ whole genome shotgun (WGS) entry which is preliminary data.</text>
</comment>
<name>A0AA37TAM6_9HYPH</name>
<evidence type="ECO:0000313" key="2">
    <source>
        <dbReference type="Proteomes" id="UP001157440"/>
    </source>
</evidence>
<accession>A0AA37TAM6</accession>
<protein>
    <submittedName>
        <fullName evidence="1">Uncharacterized protein</fullName>
    </submittedName>
</protein>
<dbReference type="EMBL" id="BSPL01000013">
    <property type="protein sequence ID" value="GLS69929.1"/>
    <property type="molecule type" value="Genomic_DNA"/>
</dbReference>
<dbReference type="Proteomes" id="UP001157440">
    <property type="component" value="Unassembled WGS sequence"/>
</dbReference>